<dbReference type="OrthoDB" id="9804819at2"/>
<dbReference type="InterPro" id="IPR027417">
    <property type="entry name" value="P-loop_NTPase"/>
</dbReference>
<dbReference type="SUPFAM" id="SSF52540">
    <property type="entry name" value="P-loop containing nucleoside triphosphate hydrolases"/>
    <property type="match status" value="1"/>
</dbReference>
<dbReference type="Pfam" id="PF00005">
    <property type="entry name" value="ABC_tran"/>
    <property type="match status" value="1"/>
</dbReference>
<reference evidence="2 3" key="1">
    <citation type="submission" date="2018-11" db="EMBL/GenBank/DDBJ databases">
        <authorList>
            <person name="Li F."/>
        </authorList>
    </citation>
    <scope>NUCLEOTIDE SEQUENCE [LARGE SCALE GENOMIC DNA]</scope>
    <source>
        <strain evidence="2 3">YS17T</strain>
    </source>
</reference>
<dbReference type="AlphaFoldDB" id="A0A3N6WML0"/>
<accession>A0A3N6WML0</accession>
<organism evidence="2 3">
    <name type="scientific">Aeromicrobium camelliae</name>
    <dbReference type="NCBI Taxonomy" id="1538144"/>
    <lineage>
        <taxon>Bacteria</taxon>
        <taxon>Bacillati</taxon>
        <taxon>Actinomycetota</taxon>
        <taxon>Actinomycetes</taxon>
        <taxon>Propionibacteriales</taxon>
        <taxon>Nocardioidaceae</taxon>
        <taxon>Aeromicrobium</taxon>
    </lineage>
</organism>
<keyword evidence="3" id="KW-1185">Reference proteome</keyword>
<dbReference type="PANTHER" id="PTHR43038:SF3">
    <property type="entry name" value="ABC TRANSPORTER G FAMILY MEMBER 20 ISOFORM X1"/>
    <property type="match status" value="1"/>
</dbReference>
<protein>
    <submittedName>
        <fullName evidence="2">ATP-binding cassette domain-containing protein</fullName>
    </submittedName>
</protein>
<keyword evidence="2" id="KW-0547">Nucleotide-binding</keyword>
<evidence type="ECO:0000313" key="3">
    <source>
        <dbReference type="Proteomes" id="UP000275225"/>
    </source>
</evidence>
<dbReference type="Proteomes" id="UP000275225">
    <property type="component" value="Unassembled WGS sequence"/>
</dbReference>
<dbReference type="PANTHER" id="PTHR43038">
    <property type="entry name" value="ATP-BINDING CASSETTE, SUB-FAMILY H, MEMBER 1"/>
    <property type="match status" value="1"/>
</dbReference>
<dbReference type="RefSeq" id="WP_124236116.1">
    <property type="nucleotide sequence ID" value="NZ_JBHUFI010000003.1"/>
</dbReference>
<name>A0A3N6WML0_9ACTN</name>
<feature type="domain" description="ABC transporter" evidence="1">
    <location>
        <begin position="21"/>
        <end position="71"/>
    </location>
</feature>
<evidence type="ECO:0000313" key="2">
    <source>
        <dbReference type="EMBL" id="RQN08659.1"/>
    </source>
</evidence>
<evidence type="ECO:0000259" key="1">
    <source>
        <dbReference type="Pfam" id="PF00005"/>
    </source>
</evidence>
<proteinExistence type="predicted"/>
<comment type="caution">
    <text evidence="2">The sequence shown here is derived from an EMBL/GenBank/DDBJ whole genome shotgun (WGS) entry which is preliminary data.</text>
</comment>
<sequence length="88" mass="9269">MNGYFVQTRDLGVRYDDIEALRGVTLDLAAGGIYGLLGRNGWGKSTLVSTFAALRRPTSGSVLVNGDHPSDLLTGAVVAPQPLPSWPA</sequence>
<dbReference type="InterPro" id="IPR003439">
    <property type="entry name" value="ABC_transporter-like_ATP-bd"/>
</dbReference>
<keyword evidence="2" id="KW-0067">ATP-binding</keyword>
<dbReference type="GO" id="GO:0016887">
    <property type="term" value="F:ATP hydrolysis activity"/>
    <property type="evidence" value="ECO:0007669"/>
    <property type="project" value="InterPro"/>
</dbReference>
<gene>
    <name evidence="2" type="ORF">EHW97_05245</name>
</gene>
<dbReference type="EMBL" id="RQJX01000005">
    <property type="protein sequence ID" value="RQN08659.1"/>
    <property type="molecule type" value="Genomic_DNA"/>
</dbReference>
<dbReference type="Gene3D" id="3.40.50.300">
    <property type="entry name" value="P-loop containing nucleotide triphosphate hydrolases"/>
    <property type="match status" value="1"/>
</dbReference>
<dbReference type="GO" id="GO:0005524">
    <property type="term" value="F:ATP binding"/>
    <property type="evidence" value="ECO:0007669"/>
    <property type="project" value="UniProtKB-KW"/>
</dbReference>